<dbReference type="AlphaFoldDB" id="A0A4R6U2R0"/>
<protein>
    <recommendedName>
        <fullName evidence="3">YtkA-like protein</fullName>
    </recommendedName>
</protein>
<dbReference type="PROSITE" id="PS51257">
    <property type="entry name" value="PROKAR_LIPOPROTEIN"/>
    <property type="match status" value="1"/>
</dbReference>
<dbReference type="RefSeq" id="WP_133579920.1">
    <property type="nucleotide sequence ID" value="NZ_SNYJ01000005.1"/>
</dbReference>
<name>A0A4R6U2R0_9BACI</name>
<keyword evidence="2" id="KW-1185">Reference proteome</keyword>
<accession>A0A4R6U2R0</accession>
<evidence type="ECO:0000313" key="1">
    <source>
        <dbReference type="EMBL" id="TDQ40718.1"/>
    </source>
</evidence>
<dbReference type="EMBL" id="SNYJ01000005">
    <property type="protein sequence ID" value="TDQ40718.1"/>
    <property type="molecule type" value="Genomic_DNA"/>
</dbReference>
<evidence type="ECO:0000313" key="2">
    <source>
        <dbReference type="Proteomes" id="UP000295632"/>
    </source>
</evidence>
<dbReference type="OrthoDB" id="2611470at2"/>
<sequence length="147" mass="16599">MRWIFFIVLLILAGCQTGETVTASHEHDDFTIQVSVPEHVQANQPFTIVTELSSHHDQEIEIITGEPIFHHMIWDSNGKAMNYIVSTSIGIHRTLKAQETLSEEKSYTLKEPGTYEISAVVTFTHVGVNDGSEYKLETPKRTIEVTE</sequence>
<reference evidence="1 2" key="1">
    <citation type="submission" date="2019-03" db="EMBL/GenBank/DDBJ databases">
        <title>Genomic Encyclopedia of Type Strains, Phase IV (KMG-IV): sequencing the most valuable type-strain genomes for metagenomic binning, comparative biology and taxonomic classification.</title>
        <authorList>
            <person name="Goeker M."/>
        </authorList>
    </citation>
    <scope>NUCLEOTIDE SEQUENCE [LARGE SCALE GENOMIC DNA]</scope>
    <source>
        <strain evidence="1 2">DSM 28697</strain>
    </source>
</reference>
<organism evidence="1 2">
    <name type="scientific">Aureibacillus halotolerans</name>
    <dbReference type="NCBI Taxonomy" id="1508390"/>
    <lineage>
        <taxon>Bacteria</taxon>
        <taxon>Bacillati</taxon>
        <taxon>Bacillota</taxon>
        <taxon>Bacilli</taxon>
        <taxon>Bacillales</taxon>
        <taxon>Bacillaceae</taxon>
        <taxon>Aureibacillus</taxon>
    </lineage>
</organism>
<proteinExistence type="predicted"/>
<comment type="caution">
    <text evidence="1">The sequence shown here is derived from an EMBL/GenBank/DDBJ whole genome shotgun (WGS) entry which is preliminary data.</text>
</comment>
<gene>
    <name evidence="1" type="ORF">EV213_10564</name>
</gene>
<dbReference type="Proteomes" id="UP000295632">
    <property type="component" value="Unassembled WGS sequence"/>
</dbReference>
<evidence type="ECO:0008006" key="3">
    <source>
        <dbReference type="Google" id="ProtNLM"/>
    </source>
</evidence>